<evidence type="ECO:0000313" key="2">
    <source>
        <dbReference type="EMBL" id="CAD2187077.1"/>
    </source>
</evidence>
<dbReference type="EMBL" id="CAJEWN010000523">
    <property type="protein sequence ID" value="CAD2184950.1"/>
    <property type="molecule type" value="Genomic_DNA"/>
</dbReference>
<organism evidence="2 3">
    <name type="scientific">Meloidogyne enterolobii</name>
    <name type="common">Root-knot nematode worm</name>
    <name type="synonym">Meloidogyne mayaguensis</name>
    <dbReference type="NCBI Taxonomy" id="390850"/>
    <lineage>
        <taxon>Eukaryota</taxon>
        <taxon>Metazoa</taxon>
        <taxon>Ecdysozoa</taxon>
        <taxon>Nematoda</taxon>
        <taxon>Chromadorea</taxon>
        <taxon>Rhabditida</taxon>
        <taxon>Tylenchina</taxon>
        <taxon>Tylenchomorpha</taxon>
        <taxon>Tylenchoidea</taxon>
        <taxon>Meloidogynidae</taxon>
        <taxon>Meloidogyninae</taxon>
        <taxon>Meloidogyne</taxon>
    </lineage>
</organism>
<proteinExistence type="predicted"/>
<name>A0A6V7WJ97_MELEN</name>
<comment type="caution">
    <text evidence="2">The sequence shown here is derived from an EMBL/GenBank/DDBJ whole genome shotgun (WGS) entry which is preliminary data.</text>
</comment>
<evidence type="ECO:0000313" key="1">
    <source>
        <dbReference type="EMBL" id="CAD2184950.1"/>
    </source>
</evidence>
<sequence>MIQQGRDVKKSLLECATSIALCAAPDGIFASLLLYFCENCSL</sequence>
<accession>A0A6V7WJ97</accession>
<dbReference type="AlphaFoldDB" id="A0A6V7WJ97"/>
<dbReference type="EMBL" id="CAJEWN010000622">
    <property type="protein sequence ID" value="CAD2187077.1"/>
    <property type="molecule type" value="Genomic_DNA"/>
</dbReference>
<dbReference type="Proteomes" id="UP000580250">
    <property type="component" value="Unassembled WGS sequence"/>
</dbReference>
<reference evidence="2 3" key="1">
    <citation type="submission" date="2020-08" db="EMBL/GenBank/DDBJ databases">
        <authorList>
            <person name="Koutsovoulos G."/>
            <person name="Danchin GJ E."/>
        </authorList>
    </citation>
    <scope>NUCLEOTIDE SEQUENCE [LARGE SCALE GENOMIC DNA]</scope>
</reference>
<evidence type="ECO:0000313" key="3">
    <source>
        <dbReference type="Proteomes" id="UP000580250"/>
    </source>
</evidence>
<gene>
    <name evidence="1" type="ORF">MENT_LOCUS37339</name>
    <name evidence="2" type="ORF">MENT_LOCUS39633</name>
</gene>
<protein>
    <submittedName>
        <fullName evidence="2">Uncharacterized protein</fullName>
    </submittedName>
</protein>